<keyword evidence="4" id="KW-0853">WD repeat</keyword>
<evidence type="ECO:0000256" key="5">
    <source>
        <dbReference type="ARBA" id="ARBA00022737"/>
    </source>
</evidence>
<organism evidence="9 10">
    <name type="scientific">Citrus sinensis</name>
    <name type="common">Sweet orange</name>
    <name type="synonym">Citrus aurantium var. sinensis</name>
    <dbReference type="NCBI Taxonomy" id="2711"/>
    <lineage>
        <taxon>Eukaryota</taxon>
        <taxon>Viridiplantae</taxon>
        <taxon>Streptophyta</taxon>
        <taxon>Embryophyta</taxon>
        <taxon>Tracheophyta</taxon>
        <taxon>Spermatophyta</taxon>
        <taxon>Magnoliopsida</taxon>
        <taxon>eudicotyledons</taxon>
        <taxon>Gunneridae</taxon>
        <taxon>Pentapetalae</taxon>
        <taxon>rosids</taxon>
        <taxon>malvids</taxon>
        <taxon>Sapindales</taxon>
        <taxon>Rutaceae</taxon>
        <taxon>Aurantioideae</taxon>
        <taxon>Citrus</taxon>
    </lineage>
</organism>
<proteinExistence type="predicted"/>
<keyword evidence="6" id="KW-0539">Nucleus</keyword>
<dbReference type="GO" id="GO:0006364">
    <property type="term" value="P:rRNA processing"/>
    <property type="evidence" value="ECO:0007669"/>
    <property type="project" value="UniProtKB-KW"/>
</dbReference>
<dbReference type="InterPro" id="IPR012953">
    <property type="entry name" value="BOP1_N_dom"/>
</dbReference>
<evidence type="ECO:0000313" key="10">
    <source>
        <dbReference type="Proteomes" id="UP000027120"/>
    </source>
</evidence>
<dbReference type="PANTHER" id="PTHR17605">
    <property type="entry name" value="RIBOSOME BIOGENESIS PROTEIN BOP1 BLOCK OF PROLIFERATION 1 PROTEIN"/>
    <property type="match status" value="1"/>
</dbReference>
<feature type="non-terminal residue" evidence="9">
    <location>
        <position position="393"/>
    </location>
</feature>
<evidence type="ECO:0000259" key="8">
    <source>
        <dbReference type="SMART" id="SM01035"/>
    </source>
</evidence>
<reference evidence="9 10" key="1">
    <citation type="submission" date="2014-04" db="EMBL/GenBank/DDBJ databases">
        <authorList>
            <consortium name="International Citrus Genome Consortium"/>
            <person name="Gmitter F."/>
            <person name="Chen C."/>
            <person name="Farmerie W."/>
            <person name="Harkins T."/>
            <person name="Desany B."/>
            <person name="Mohiuddin M."/>
            <person name="Kodira C."/>
            <person name="Borodovsky M."/>
            <person name="Lomsadze A."/>
            <person name="Burns P."/>
            <person name="Jenkins J."/>
            <person name="Prochnik S."/>
            <person name="Shu S."/>
            <person name="Chapman J."/>
            <person name="Pitluck S."/>
            <person name="Schmutz J."/>
            <person name="Rokhsar D."/>
        </authorList>
    </citation>
    <scope>NUCLEOTIDE SEQUENCE</scope>
</reference>
<feature type="compositionally biased region" description="Basic and acidic residues" evidence="7">
    <location>
        <begin position="22"/>
        <end position="38"/>
    </location>
</feature>
<feature type="compositionally biased region" description="Polar residues" evidence="7">
    <location>
        <begin position="39"/>
        <end position="50"/>
    </location>
</feature>
<feature type="compositionally biased region" description="Basic and acidic residues" evidence="7">
    <location>
        <begin position="58"/>
        <end position="106"/>
    </location>
</feature>
<evidence type="ECO:0000256" key="7">
    <source>
        <dbReference type="SAM" id="MobiDB-lite"/>
    </source>
</evidence>
<dbReference type="Pfam" id="PF08145">
    <property type="entry name" value="BOP1NT"/>
    <property type="match status" value="1"/>
</dbReference>
<dbReference type="InterPro" id="IPR028598">
    <property type="entry name" value="BOP1/Erb1"/>
</dbReference>
<keyword evidence="2" id="KW-0690">Ribosome biogenesis</keyword>
<dbReference type="SMART" id="SM01035">
    <property type="entry name" value="BOP1NT"/>
    <property type="match status" value="1"/>
</dbReference>
<dbReference type="GO" id="GO:0005730">
    <property type="term" value="C:nucleolus"/>
    <property type="evidence" value="ECO:0007669"/>
    <property type="project" value="UniProtKB-SubCell"/>
</dbReference>
<evidence type="ECO:0000256" key="6">
    <source>
        <dbReference type="ARBA" id="ARBA00023242"/>
    </source>
</evidence>
<accession>A0A067EA76</accession>
<dbReference type="PANTHER" id="PTHR17605:SF0">
    <property type="entry name" value="RIBOSOME BIOGENESIS PROTEIN BOP1"/>
    <property type="match status" value="1"/>
</dbReference>
<dbReference type="AlphaFoldDB" id="A0A067EA76"/>
<evidence type="ECO:0000256" key="2">
    <source>
        <dbReference type="ARBA" id="ARBA00022517"/>
    </source>
</evidence>
<dbReference type="STRING" id="2711.A0A067EA76"/>
<dbReference type="eggNOG" id="KOG0650">
    <property type="taxonomic scope" value="Eukaryota"/>
</dbReference>
<evidence type="ECO:0000313" key="9">
    <source>
        <dbReference type="EMBL" id="KDO47806.1"/>
    </source>
</evidence>
<keyword evidence="5" id="KW-0677">Repeat</keyword>
<sequence length="393" mass="46218">MRERKKSSAVEVSSVKKKKEKKTKDNNEPREQKEKEESQSIMKQQKNTTSRSKKEKQRKTTEDYESLRESELSGDEVHGTDHDVDNADDHHEEDQTDGSEGHRGVEESDSSEDEVAPRNTIGDVPLEWYKDEKHIGYDISGKKITKKERQDKLASFLANVDDSKSWRKIYDEYNDEEVELTKEEIRLVQRLLKGKAPHTDFDQYADYVDWFKYDDALHPLSNAPEPKRRFIPSKWESKKVVQYVRAIRKGLIKFDEPKEEEPKFYLLWGDDSSAAEKAKHLAYIPAPKPKLPGHEESYNPSLEYIPTQEELNSYQLMYEEDRPKFIPRRFTSLRSVPAYENAVKDSFERCMDLYLCPRVRKKRVNIDPETLKPKLPSRKDLKPYPVACYLEYK</sequence>
<dbReference type="Proteomes" id="UP000027120">
    <property type="component" value="Unassembled WGS sequence"/>
</dbReference>
<comment type="subcellular location">
    <subcellularLocation>
        <location evidence="1">Nucleus</location>
        <location evidence="1">Nucleolus</location>
    </subcellularLocation>
</comment>
<keyword evidence="3" id="KW-0698">rRNA processing</keyword>
<name>A0A067EA76_CITSI</name>
<evidence type="ECO:0000256" key="3">
    <source>
        <dbReference type="ARBA" id="ARBA00022552"/>
    </source>
</evidence>
<dbReference type="PaxDb" id="2711-XP_006494367.1"/>
<feature type="region of interest" description="Disordered" evidence="7">
    <location>
        <begin position="1"/>
        <end position="126"/>
    </location>
</feature>
<gene>
    <name evidence="9" type="ORF">CISIN_1g0052352mg</name>
</gene>
<keyword evidence="10" id="KW-1185">Reference proteome</keyword>
<dbReference type="EMBL" id="KK785163">
    <property type="protein sequence ID" value="KDO47806.1"/>
    <property type="molecule type" value="Genomic_DNA"/>
</dbReference>
<protein>
    <recommendedName>
        <fullName evidence="8">BOP1 N-terminal domain-containing protein</fullName>
    </recommendedName>
</protein>
<feature type="domain" description="BOP1 N-terminal" evidence="8">
    <location>
        <begin position="129"/>
        <end position="385"/>
    </location>
</feature>
<evidence type="ECO:0000256" key="1">
    <source>
        <dbReference type="ARBA" id="ARBA00004604"/>
    </source>
</evidence>
<evidence type="ECO:0000256" key="4">
    <source>
        <dbReference type="ARBA" id="ARBA00022574"/>
    </source>
</evidence>